<sequence>MDKRSRAINVHLGADLKARWLNYCAELGKTPGSVLREAIKHQLVSSAPVQLTKCYRQVEGVRERKERFGILLTSSERAAIKERADTERCSSRRWIVDAIRAGLTHEPQFNMSEIDTLGESNYQLLTLGRNLNQIARRLNEGHYEPITVERIERQSLLIERHTDVVSDAIRASLERWSIVHRPAPRNPLMKSTISDGKKCRE</sequence>
<proteinExistence type="predicted"/>
<evidence type="ECO:0000313" key="1">
    <source>
        <dbReference type="EMBL" id="RII80373.1"/>
    </source>
</evidence>
<name>A0A399MEV8_9PSED</name>
<organism evidence="1 2">
    <name type="scientific">Pseudomonas monteilii</name>
    <dbReference type="NCBI Taxonomy" id="76759"/>
    <lineage>
        <taxon>Bacteria</taxon>
        <taxon>Pseudomonadati</taxon>
        <taxon>Pseudomonadota</taxon>
        <taxon>Gammaproteobacteria</taxon>
        <taxon>Pseudomonadales</taxon>
        <taxon>Pseudomonadaceae</taxon>
        <taxon>Pseudomonas</taxon>
    </lineage>
</organism>
<protein>
    <submittedName>
        <fullName evidence="1">Plasmid mobilization relaxosome protein MobC</fullName>
    </submittedName>
</protein>
<dbReference type="RefSeq" id="WP_119368612.1">
    <property type="nucleotide sequence ID" value="NZ_QWLL01000005.1"/>
</dbReference>
<gene>
    <name evidence="1" type="primary">mobC</name>
    <name evidence="1" type="ORF">D0894_02015</name>
</gene>
<reference evidence="1 2" key="1">
    <citation type="submission" date="2018-08" db="EMBL/GenBank/DDBJ databases">
        <title>Draft genome sequence of the cyanotroph, Pseudomonas monteilii BCN3.</title>
        <authorList>
            <person name="Jones L.B."/>
            <person name="Kunz D.A."/>
        </authorList>
    </citation>
    <scope>NUCLEOTIDE SEQUENCE [LARGE SCALE GENOMIC DNA]</scope>
    <source>
        <strain evidence="1 2">BCN3</strain>
    </source>
</reference>
<accession>A0A399MEV8</accession>
<dbReference type="AlphaFoldDB" id="A0A399MEV8"/>
<comment type="caution">
    <text evidence="1">The sequence shown here is derived from an EMBL/GenBank/DDBJ whole genome shotgun (WGS) entry which is preliminary data.</text>
</comment>
<dbReference type="EMBL" id="QWLL01000005">
    <property type="protein sequence ID" value="RII80373.1"/>
    <property type="molecule type" value="Genomic_DNA"/>
</dbReference>
<evidence type="ECO:0000313" key="2">
    <source>
        <dbReference type="Proteomes" id="UP000265875"/>
    </source>
</evidence>
<dbReference type="Proteomes" id="UP000265875">
    <property type="component" value="Unassembled WGS sequence"/>
</dbReference>